<dbReference type="InterPro" id="IPR013486">
    <property type="entry name" value="SpoIID/LytB"/>
</dbReference>
<dbReference type="GO" id="GO:0030435">
    <property type="term" value="P:sporulation resulting in formation of a cellular spore"/>
    <property type="evidence" value="ECO:0007669"/>
    <property type="project" value="InterPro"/>
</dbReference>
<dbReference type="EMBL" id="JADCKB010000003">
    <property type="protein sequence ID" value="MBE5039309.1"/>
    <property type="molecule type" value="Genomic_DNA"/>
</dbReference>
<gene>
    <name evidence="2" type="ORF">INF28_02355</name>
</gene>
<proteinExistence type="predicted"/>
<reference evidence="2" key="1">
    <citation type="submission" date="2020-10" db="EMBL/GenBank/DDBJ databases">
        <title>ChiBAC.</title>
        <authorList>
            <person name="Zenner C."/>
            <person name="Hitch T.C.A."/>
            <person name="Clavel T."/>
        </authorList>
    </citation>
    <scope>NUCLEOTIDE SEQUENCE</scope>
    <source>
        <strain evidence="2">DSM 107454</strain>
    </source>
</reference>
<dbReference type="PANTHER" id="PTHR30032">
    <property type="entry name" value="N-ACETYLMURAMOYL-L-ALANINE AMIDASE-RELATED"/>
    <property type="match status" value="1"/>
</dbReference>
<dbReference type="Pfam" id="PF08486">
    <property type="entry name" value="SpoIID"/>
    <property type="match status" value="1"/>
</dbReference>
<name>A0A9D5R8C5_9FIRM</name>
<dbReference type="NCBIfam" id="TIGR02669">
    <property type="entry name" value="SpoIID_LytB"/>
    <property type="match status" value="1"/>
</dbReference>
<dbReference type="GO" id="GO:0030288">
    <property type="term" value="C:outer membrane-bounded periplasmic space"/>
    <property type="evidence" value="ECO:0007669"/>
    <property type="project" value="TreeGrafter"/>
</dbReference>
<accession>A0A9D5R8C5</accession>
<dbReference type="InterPro" id="IPR051922">
    <property type="entry name" value="Bact_Sporulation_Assoc"/>
</dbReference>
<comment type="caution">
    <text evidence="2">The sequence shown here is derived from an EMBL/GenBank/DDBJ whole genome shotgun (WGS) entry which is preliminary data.</text>
</comment>
<protein>
    <submittedName>
        <fullName evidence="2">SpoIID/LytB domain-containing protein</fullName>
    </submittedName>
</protein>
<evidence type="ECO:0000313" key="2">
    <source>
        <dbReference type="EMBL" id="MBE5039309.1"/>
    </source>
</evidence>
<dbReference type="AlphaFoldDB" id="A0A9D5R8C5"/>
<evidence type="ECO:0000313" key="3">
    <source>
        <dbReference type="Proteomes" id="UP000806542"/>
    </source>
</evidence>
<keyword evidence="3" id="KW-1185">Reference proteome</keyword>
<evidence type="ECO:0000259" key="1">
    <source>
        <dbReference type="Pfam" id="PF08486"/>
    </source>
</evidence>
<dbReference type="InterPro" id="IPR013693">
    <property type="entry name" value="SpoIID/LytB_N"/>
</dbReference>
<dbReference type="PANTHER" id="PTHR30032:SF4">
    <property type="entry name" value="AMIDASE ENHANCER"/>
    <property type="match status" value="1"/>
</dbReference>
<sequence length="459" mass="50218">MMKLKRITAVFIAVLLLLLPCFSFTALADYSIPQYIRVGLFFGNSALPSVTLQSPWGFELGRYEGRDFLYETETDQTEVTVSVGENAAVVVKDPNGETLYIGNSAGVLPRASGMDQITTVDGAEYRGGIDCLPDGNLLTVVNVVFLDHYLYGVVSREMSPSWPIEALKAQAVCARNYAINNLDKHGSQGFDLCNTVDCQAYSGVKAEADGSYAPVDETTRQVLTYDGELAELYYASSMGPTTENVENVWGNSLPYLVSVDNSFEDTENIPNGKWSGSLTCEEATAIMRNKGYDVGAVTQIKVLEYTPNGRVLRMEVTGTNGSKIFEREACRTIFNTITKSQMFTVVGDGEGGQTAPKIHTTDGTDVAEQAIDKMIMLTAAGRASLESNILYVTNGEYQQTYEIVASEPHENTSFYFEGTGWGHGVGMSQYGARGMAEAGYDYLEILRHYFLGTNLENAY</sequence>
<dbReference type="Proteomes" id="UP000806542">
    <property type="component" value="Unassembled WGS sequence"/>
</dbReference>
<organism evidence="2 3">
    <name type="scientific">Ructibacterium gallinarum</name>
    <dbReference type="NCBI Taxonomy" id="2779355"/>
    <lineage>
        <taxon>Bacteria</taxon>
        <taxon>Bacillati</taxon>
        <taxon>Bacillota</taxon>
        <taxon>Clostridia</taxon>
        <taxon>Eubacteriales</taxon>
        <taxon>Oscillospiraceae</taxon>
        <taxon>Ructibacterium</taxon>
    </lineage>
</organism>
<feature type="domain" description="Sporulation stage II protein D amidase enhancer LytB N-terminal" evidence="1">
    <location>
        <begin position="138"/>
        <end position="225"/>
    </location>
</feature>